<name>A0ABX1Y3N8_9BACL</name>
<accession>A0ABX1Y3N8</accession>
<dbReference type="Pfam" id="PF00903">
    <property type="entry name" value="Glyoxalase"/>
    <property type="match status" value="1"/>
</dbReference>
<protein>
    <submittedName>
        <fullName evidence="2">Bleomycin resistance protein</fullName>
    </submittedName>
</protein>
<gene>
    <name evidence="2" type="ORF">GC098_29720</name>
</gene>
<dbReference type="InterPro" id="IPR029068">
    <property type="entry name" value="Glyas_Bleomycin-R_OHBP_Dase"/>
</dbReference>
<keyword evidence="3" id="KW-1185">Reference proteome</keyword>
<feature type="domain" description="Glyoxalase/fosfomycin resistance/dioxygenase" evidence="1">
    <location>
        <begin position="22"/>
        <end position="131"/>
    </location>
</feature>
<dbReference type="Proteomes" id="UP000616779">
    <property type="component" value="Unassembled WGS sequence"/>
</dbReference>
<evidence type="ECO:0000313" key="3">
    <source>
        <dbReference type="Proteomes" id="UP000616779"/>
    </source>
</evidence>
<reference evidence="2 3" key="1">
    <citation type="submission" date="2019-10" db="EMBL/GenBank/DDBJ databases">
        <title>Description of Paenibacillus terrestris sp. nov.</title>
        <authorList>
            <person name="Carlier A."/>
            <person name="Qi S."/>
        </authorList>
    </citation>
    <scope>NUCLEOTIDE SEQUENCE [LARGE SCALE GENOMIC DNA]</scope>
    <source>
        <strain evidence="2 3">LMG 31458</strain>
    </source>
</reference>
<proteinExistence type="predicted"/>
<comment type="caution">
    <text evidence="2">The sequence shown here is derived from an EMBL/GenBank/DDBJ whole genome shotgun (WGS) entry which is preliminary data.</text>
</comment>
<evidence type="ECO:0000313" key="2">
    <source>
        <dbReference type="EMBL" id="NOU75505.1"/>
    </source>
</evidence>
<organism evidence="2 3">
    <name type="scientific">Paenibacillus phytorum</name>
    <dbReference type="NCBI Taxonomy" id="2654977"/>
    <lineage>
        <taxon>Bacteria</taxon>
        <taxon>Bacillati</taxon>
        <taxon>Bacillota</taxon>
        <taxon>Bacilli</taxon>
        <taxon>Bacillales</taxon>
        <taxon>Paenibacillaceae</taxon>
        <taxon>Paenibacillus</taxon>
    </lineage>
</organism>
<dbReference type="Gene3D" id="3.10.180.10">
    <property type="entry name" value="2,3-Dihydroxybiphenyl 1,2-Dioxygenase, domain 1"/>
    <property type="match status" value="1"/>
</dbReference>
<evidence type="ECO:0000259" key="1">
    <source>
        <dbReference type="Pfam" id="PF00903"/>
    </source>
</evidence>
<dbReference type="InterPro" id="IPR004360">
    <property type="entry name" value="Glyas_Fos-R_dOase_dom"/>
</dbReference>
<dbReference type="SUPFAM" id="SSF54593">
    <property type="entry name" value="Glyoxalase/Bleomycin resistance protein/Dihydroxybiphenyl dioxygenase"/>
    <property type="match status" value="1"/>
</dbReference>
<dbReference type="EMBL" id="WHOA01000218">
    <property type="protein sequence ID" value="NOU75505.1"/>
    <property type="molecule type" value="Genomic_DNA"/>
</dbReference>
<sequence length="134" mass="14505">MGKGINVGGNSVVSVNLKGQSIVLLVANLQDSINYYKGLGFTEENIGGHIHMNHGAVTFILHEAKQVSDVRPNSSVEGGLYFDAFCYTSPAGLKHLYEVFLSKGVEIVNGPHWSEGWSEMTIRDINGYCIAFGA</sequence>